<dbReference type="EMBL" id="JAFBWN010000011">
    <property type="protein sequence ID" value="MBM2355975.1"/>
    <property type="molecule type" value="Genomic_DNA"/>
</dbReference>
<dbReference type="InterPro" id="IPR015813">
    <property type="entry name" value="Pyrv/PenolPyrv_kinase-like_dom"/>
</dbReference>
<dbReference type="RefSeq" id="WP_231034752.1">
    <property type="nucleotide sequence ID" value="NZ_JAJNGX010000011.1"/>
</dbReference>
<dbReference type="AlphaFoldDB" id="A0A9Q2RTE9"/>
<dbReference type="Proteomes" id="UP000809337">
    <property type="component" value="Unassembled WGS sequence"/>
</dbReference>
<evidence type="ECO:0000313" key="1">
    <source>
        <dbReference type="EMBL" id="MBM2355975.1"/>
    </source>
</evidence>
<dbReference type="PANTHER" id="PTHR42905:SF16">
    <property type="entry name" value="CARBOXYPHOSPHONOENOLPYRUVATE PHOSPHONOMUTASE-LIKE PROTEIN (AFU_ORTHOLOGUE AFUA_5G07230)"/>
    <property type="match status" value="1"/>
</dbReference>
<protein>
    <submittedName>
        <fullName evidence="1">Isocitrate lyase/phosphoenolpyruvate mutase family protein</fullName>
    </submittedName>
</protein>
<sequence length="252" mass="26209">MTQSEKAALFKSLHQKGDPLVLYNIWDAGGAQALANAGAKAVATGSWSVAAAHGFDDGEAMPLDFVLQIVERITQSVALPVSVDFEGGYATAPADITTNVRRVIRAGAIGINIEDRVVQGSGLYPVDAQVARLKAVRAAAQLEGIPLFINARTDLFLGSVPDTHGDLLGQALARADAYAGAGADGFFIPGLTAHSHITHIANNTDLPVNVMMMGNLSALHDAAQMGVSRASYGPGAYRTATTDLAQRFAALA</sequence>
<evidence type="ECO:0000313" key="2">
    <source>
        <dbReference type="Proteomes" id="UP000809337"/>
    </source>
</evidence>
<name>A0A9Q2RTE9_9RHOB</name>
<dbReference type="CDD" id="cd00377">
    <property type="entry name" value="ICL_PEPM"/>
    <property type="match status" value="1"/>
</dbReference>
<accession>A0A9Q2RTE9</accession>
<dbReference type="GO" id="GO:0016829">
    <property type="term" value="F:lyase activity"/>
    <property type="evidence" value="ECO:0007669"/>
    <property type="project" value="UniProtKB-KW"/>
</dbReference>
<comment type="caution">
    <text evidence="1">The sequence shown here is derived from an EMBL/GenBank/DDBJ whole genome shotgun (WGS) entry which is preliminary data.</text>
</comment>
<organism evidence="1 2">
    <name type="scientific">Pseudosulfitobacter pseudonitzschiae</name>
    <dbReference type="NCBI Taxonomy" id="1402135"/>
    <lineage>
        <taxon>Bacteria</taxon>
        <taxon>Pseudomonadati</taxon>
        <taxon>Pseudomonadota</taxon>
        <taxon>Alphaproteobacteria</taxon>
        <taxon>Rhodobacterales</taxon>
        <taxon>Roseobacteraceae</taxon>
        <taxon>Pseudosulfitobacter</taxon>
    </lineage>
</organism>
<dbReference type="Gene3D" id="3.20.20.60">
    <property type="entry name" value="Phosphoenolpyruvate-binding domains"/>
    <property type="match status" value="1"/>
</dbReference>
<dbReference type="Pfam" id="PF13714">
    <property type="entry name" value="PEP_mutase"/>
    <property type="match status" value="1"/>
</dbReference>
<keyword evidence="1" id="KW-0456">Lyase</keyword>
<gene>
    <name evidence="1" type="ORF">JQX14_15590</name>
</gene>
<dbReference type="PANTHER" id="PTHR42905">
    <property type="entry name" value="PHOSPHOENOLPYRUVATE CARBOXYLASE"/>
    <property type="match status" value="1"/>
</dbReference>
<proteinExistence type="predicted"/>
<reference evidence="1" key="1">
    <citation type="submission" date="2021-01" db="EMBL/GenBank/DDBJ databases">
        <title>Diatom-associated Roseobacters Show Island Model of Population Structure.</title>
        <authorList>
            <person name="Qu L."/>
            <person name="Feng X."/>
            <person name="Chen Y."/>
            <person name="Li L."/>
            <person name="Wang X."/>
            <person name="Hu Z."/>
            <person name="Wang H."/>
            <person name="Luo H."/>
        </authorList>
    </citation>
    <scope>NUCLEOTIDE SEQUENCE</scope>
    <source>
        <strain evidence="1">SM26-45</strain>
    </source>
</reference>
<dbReference type="SUPFAM" id="SSF51621">
    <property type="entry name" value="Phosphoenolpyruvate/pyruvate domain"/>
    <property type="match status" value="1"/>
</dbReference>
<dbReference type="InterPro" id="IPR040442">
    <property type="entry name" value="Pyrv_kinase-like_dom_sf"/>
</dbReference>
<dbReference type="InterPro" id="IPR039556">
    <property type="entry name" value="ICL/PEPM"/>
</dbReference>